<reference evidence="7 8" key="1">
    <citation type="submission" date="2024-02" db="EMBL/GenBank/DDBJ databases">
        <authorList>
            <person name="Vignale AGUSTIN F."/>
            <person name="Sosa J E."/>
            <person name="Modenutti C."/>
        </authorList>
    </citation>
    <scope>NUCLEOTIDE SEQUENCE [LARGE SCALE GENOMIC DNA]</scope>
</reference>
<feature type="region of interest" description="Disordered" evidence="5">
    <location>
        <begin position="129"/>
        <end position="245"/>
    </location>
</feature>
<protein>
    <recommendedName>
        <fullName evidence="6">BHLH domain-containing protein</fullName>
    </recommendedName>
</protein>
<dbReference type="PANTHER" id="PTHR46807">
    <property type="entry name" value="TRANSCRIPTION FACTOR PIF3"/>
    <property type="match status" value="1"/>
</dbReference>
<dbReference type="InterPro" id="IPR011598">
    <property type="entry name" value="bHLH_dom"/>
</dbReference>
<sequence>MSHHHQVPDFEMDDEYSIPTSSPSLSRPKKSAMAEDEEIMELLWRNGQAVVQTQNQRSFKKSHIADEAVTPAAQHSTAREIRSEDETIPHLFMQEDEMASWHHYPVPLDESSFDRDIYSDLFYPAPSALVTAPPPRDVRPPPPSSSVTSTAAPRPPIPPARREVVESSARIQNFMHFTRPKGRMESGPSSSSKAVRESTVVDSNDTPDVDPESRVSHAARSTTQVSGGNRGCGTMSGTDEGSTATAARELATTCDLTMASSSNNSGASVSGSAEPARKQPQEKPEDRKRKGIEADDNEYHSEDADFESADVKKPAHGSTSTKRSRAAEVHNLSERKRRDRINEKMRALQELIPRCNKSDKASMLDEAIEYLKSLQLQIQNLEVYGFPIPPFHGVVNSKRQVK</sequence>
<dbReference type="InterPro" id="IPR047265">
    <property type="entry name" value="PIF1-like_bHLH"/>
</dbReference>
<keyword evidence="8" id="KW-1185">Reference proteome</keyword>
<dbReference type="EMBL" id="CAUOFW020004036">
    <property type="protein sequence ID" value="CAK9163473.1"/>
    <property type="molecule type" value="Genomic_DNA"/>
</dbReference>
<feature type="domain" description="BHLH" evidence="6">
    <location>
        <begin position="325"/>
        <end position="374"/>
    </location>
</feature>
<proteinExistence type="predicted"/>
<dbReference type="FunFam" id="4.10.280.10:FF:000004">
    <property type="entry name" value="Basic helix-loop-helix transcription factor"/>
    <property type="match status" value="1"/>
</dbReference>
<dbReference type="CDD" id="cd11445">
    <property type="entry name" value="bHLH_AtPIF_like"/>
    <property type="match status" value="1"/>
</dbReference>
<dbReference type="Pfam" id="PF00010">
    <property type="entry name" value="HLH"/>
    <property type="match status" value="1"/>
</dbReference>
<comment type="caution">
    <text evidence="7">The sequence shown here is derived from an EMBL/GenBank/DDBJ whole genome shotgun (WGS) entry which is preliminary data.</text>
</comment>
<organism evidence="7 8">
    <name type="scientific">Ilex paraguariensis</name>
    <name type="common">yerba mate</name>
    <dbReference type="NCBI Taxonomy" id="185542"/>
    <lineage>
        <taxon>Eukaryota</taxon>
        <taxon>Viridiplantae</taxon>
        <taxon>Streptophyta</taxon>
        <taxon>Embryophyta</taxon>
        <taxon>Tracheophyta</taxon>
        <taxon>Spermatophyta</taxon>
        <taxon>Magnoliopsida</taxon>
        <taxon>eudicotyledons</taxon>
        <taxon>Gunneridae</taxon>
        <taxon>Pentapetalae</taxon>
        <taxon>asterids</taxon>
        <taxon>campanulids</taxon>
        <taxon>Aquifoliales</taxon>
        <taxon>Aquifoliaceae</taxon>
        <taxon>Ilex</taxon>
    </lineage>
</organism>
<dbReference type="Proteomes" id="UP001642360">
    <property type="component" value="Unassembled WGS sequence"/>
</dbReference>
<feature type="compositionally biased region" description="Pro residues" evidence="5">
    <location>
        <begin position="132"/>
        <end position="144"/>
    </location>
</feature>
<evidence type="ECO:0000313" key="8">
    <source>
        <dbReference type="Proteomes" id="UP001642360"/>
    </source>
</evidence>
<feature type="region of interest" description="Disordered" evidence="5">
    <location>
        <begin position="62"/>
        <end position="82"/>
    </location>
</feature>
<dbReference type="SUPFAM" id="SSF47459">
    <property type="entry name" value="HLH, helix-loop-helix DNA-binding domain"/>
    <property type="match status" value="1"/>
</dbReference>
<evidence type="ECO:0000256" key="3">
    <source>
        <dbReference type="ARBA" id="ARBA00023163"/>
    </source>
</evidence>
<accession>A0ABC8T217</accession>
<dbReference type="SMART" id="SM00353">
    <property type="entry name" value="HLH"/>
    <property type="match status" value="1"/>
</dbReference>
<comment type="subcellular location">
    <subcellularLocation>
        <location evidence="1">Nucleus</location>
    </subcellularLocation>
</comment>
<feature type="compositionally biased region" description="Polar residues" evidence="5">
    <location>
        <begin position="235"/>
        <end position="245"/>
    </location>
</feature>
<name>A0ABC8T217_9AQUA</name>
<dbReference type="GO" id="GO:0010017">
    <property type="term" value="P:red or far-red light signaling pathway"/>
    <property type="evidence" value="ECO:0007669"/>
    <property type="project" value="UniProtKB-ARBA"/>
</dbReference>
<feature type="compositionally biased region" description="Basic and acidic residues" evidence="5">
    <location>
        <begin position="325"/>
        <end position="338"/>
    </location>
</feature>
<feature type="region of interest" description="Disordered" evidence="5">
    <location>
        <begin position="258"/>
        <end position="338"/>
    </location>
</feature>
<gene>
    <name evidence="7" type="ORF">ILEXP_LOCUS32519</name>
</gene>
<dbReference type="InterPro" id="IPR036638">
    <property type="entry name" value="HLH_DNA-bd_sf"/>
</dbReference>
<evidence type="ECO:0000256" key="4">
    <source>
        <dbReference type="ARBA" id="ARBA00023242"/>
    </source>
</evidence>
<evidence type="ECO:0000313" key="7">
    <source>
        <dbReference type="EMBL" id="CAK9163473.1"/>
    </source>
</evidence>
<dbReference type="Gene3D" id="4.10.280.10">
    <property type="entry name" value="Helix-loop-helix DNA-binding domain"/>
    <property type="match status" value="1"/>
</dbReference>
<dbReference type="InterPro" id="IPR044273">
    <property type="entry name" value="PIF3-like"/>
</dbReference>
<dbReference type="GO" id="GO:0005634">
    <property type="term" value="C:nucleus"/>
    <property type="evidence" value="ECO:0007669"/>
    <property type="project" value="UniProtKB-SubCell"/>
</dbReference>
<keyword evidence="3" id="KW-0804">Transcription</keyword>
<feature type="compositionally biased region" description="Basic and acidic residues" evidence="5">
    <location>
        <begin position="275"/>
        <end position="313"/>
    </location>
</feature>
<dbReference type="PROSITE" id="PS50888">
    <property type="entry name" value="BHLH"/>
    <property type="match status" value="1"/>
</dbReference>
<dbReference type="AlphaFoldDB" id="A0ABC8T217"/>
<keyword evidence="4" id="KW-0539">Nucleus</keyword>
<evidence type="ECO:0000256" key="1">
    <source>
        <dbReference type="ARBA" id="ARBA00004123"/>
    </source>
</evidence>
<dbReference type="PANTHER" id="PTHR46807:SF8">
    <property type="entry name" value="TRANSCRIPTION FACTOR PIF1-LIKE ISOFORM X2"/>
    <property type="match status" value="1"/>
</dbReference>
<evidence type="ECO:0000256" key="5">
    <source>
        <dbReference type="SAM" id="MobiDB-lite"/>
    </source>
</evidence>
<feature type="region of interest" description="Disordered" evidence="5">
    <location>
        <begin position="1"/>
        <end position="33"/>
    </location>
</feature>
<evidence type="ECO:0000256" key="2">
    <source>
        <dbReference type="ARBA" id="ARBA00023015"/>
    </source>
</evidence>
<evidence type="ECO:0000259" key="6">
    <source>
        <dbReference type="PROSITE" id="PS50888"/>
    </source>
</evidence>
<feature type="compositionally biased region" description="Low complexity" evidence="5">
    <location>
        <begin position="259"/>
        <end position="273"/>
    </location>
</feature>
<keyword evidence="2" id="KW-0805">Transcription regulation</keyword>